<protein>
    <recommendedName>
        <fullName evidence="3">AB hydrolase-1 domain-containing protein</fullName>
    </recommendedName>
</protein>
<evidence type="ECO:0000256" key="2">
    <source>
        <dbReference type="ARBA" id="ARBA00038115"/>
    </source>
</evidence>
<proteinExistence type="inferred from homology"/>
<sequence>MENIKFTSKGITCSAWYLPATSEEFMTAQGRPCIVMATGFGGTKDTGLLDFAEPFSQAGFDTLVFDYRGFGESAGSPRQHVSYLQQREDYHAAIEAARSLPHVDGSRIALWGTSYSGGHVVVVAAQDPKISAVVSMNPATDGLAALKQVFQYGGIKQITTAIGHGIKDLMHAITQRPPHLIPIVGQPGTAAMISTPGAEESYTAMAGPTWRNEVCARAALEVSYNRPVTFAKKVKCPALIQVGSNDQIAPPNPARKTARLIQGPAELLEYPIDHFDFYTESWHGAVLNDQIGFLKKALAPQTKRNENL</sequence>
<organism evidence="4 5">
    <name type="scientific">Acinetobacter gyllenbergii CIP 110306 = MTCC 11365</name>
    <dbReference type="NCBI Taxonomy" id="1217657"/>
    <lineage>
        <taxon>Bacteria</taxon>
        <taxon>Pseudomonadati</taxon>
        <taxon>Pseudomonadota</taxon>
        <taxon>Gammaproteobacteria</taxon>
        <taxon>Moraxellales</taxon>
        <taxon>Moraxellaceae</taxon>
        <taxon>Acinetobacter</taxon>
    </lineage>
</organism>
<evidence type="ECO:0000313" key="4">
    <source>
        <dbReference type="EMBL" id="EPF69514.1"/>
    </source>
</evidence>
<comment type="caution">
    <text evidence="4">The sequence shown here is derived from an EMBL/GenBank/DDBJ whole genome shotgun (WGS) entry which is preliminary data.</text>
</comment>
<dbReference type="Gene3D" id="1.10.10.800">
    <property type="match status" value="1"/>
</dbReference>
<dbReference type="AlphaFoldDB" id="A0A829HBL4"/>
<dbReference type="Gene3D" id="3.40.50.1820">
    <property type="entry name" value="alpha/beta hydrolase"/>
    <property type="match status" value="1"/>
</dbReference>
<reference evidence="4 5" key="1">
    <citation type="submission" date="2013-06" db="EMBL/GenBank/DDBJ databases">
        <title>The Genome Sequence of Acinetobacter gyllenbergii CIP 110306.</title>
        <authorList>
            <consortium name="The Broad Institute Genome Sequencing Platform"/>
            <consortium name="The Broad Institute Genome Sequencing Center for Infectious Disease"/>
            <person name="Cerqueira G."/>
            <person name="Feldgarden M."/>
            <person name="Courvalin P."/>
            <person name="Perichon B."/>
            <person name="Grillot-Courvalin C."/>
            <person name="Clermont D."/>
            <person name="Rocha E."/>
            <person name="Yoon E.-J."/>
            <person name="Nemec A."/>
            <person name="Young S.K."/>
            <person name="Zeng Q."/>
            <person name="Gargeya S."/>
            <person name="Fitzgerald M."/>
            <person name="Abouelleil A."/>
            <person name="Alvarado L."/>
            <person name="Berlin A.M."/>
            <person name="Chapman S.B."/>
            <person name="Dewar J."/>
            <person name="Goldberg J."/>
            <person name="Griggs A."/>
            <person name="Gujja S."/>
            <person name="Hansen M."/>
            <person name="Howarth C."/>
            <person name="Imamovic A."/>
            <person name="Larimer J."/>
            <person name="McCowan C."/>
            <person name="Murphy C."/>
            <person name="Pearson M."/>
            <person name="Priest M."/>
            <person name="Roberts A."/>
            <person name="Saif S."/>
            <person name="Shea T."/>
            <person name="Sykes S."/>
            <person name="Wortman J."/>
            <person name="Nusbaum C."/>
            <person name="Birren B."/>
        </authorList>
    </citation>
    <scope>NUCLEOTIDE SEQUENCE [LARGE SCALE GENOMIC DNA]</scope>
    <source>
        <strain evidence="4 5">CIP 110306</strain>
    </source>
</reference>
<accession>A0A829HBL4</accession>
<dbReference type="InterPro" id="IPR000073">
    <property type="entry name" value="AB_hydrolase_1"/>
</dbReference>
<dbReference type="Pfam" id="PF00561">
    <property type="entry name" value="Abhydrolase_1"/>
    <property type="match status" value="1"/>
</dbReference>
<keyword evidence="1" id="KW-0378">Hydrolase</keyword>
<name>A0A829HBL4_9GAMM</name>
<dbReference type="RefSeq" id="WP_016541909.1">
    <property type="nucleotide sequence ID" value="NZ_ASQH01000012.1"/>
</dbReference>
<evidence type="ECO:0000313" key="5">
    <source>
        <dbReference type="Proteomes" id="UP000014523"/>
    </source>
</evidence>
<dbReference type="GO" id="GO:0052689">
    <property type="term" value="F:carboxylic ester hydrolase activity"/>
    <property type="evidence" value="ECO:0007669"/>
    <property type="project" value="UniProtKB-ARBA"/>
</dbReference>
<comment type="similarity">
    <text evidence="2">Belongs to the AB hydrolase superfamily. FUS2 hydrolase family.</text>
</comment>
<gene>
    <name evidence="4" type="ORF">F957_04085</name>
</gene>
<evidence type="ECO:0000256" key="1">
    <source>
        <dbReference type="ARBA" id="ARBA00022801"/>
    </source>
</evidence>
<dbReference type="Proteomes" id="UP000014523">
    <property type="component" value="Unassembled WGS sequence"/>
</dbReference>
<feature type="domain" description="AB hydrolase-1" evidence="3">
    <location>
        <begin position="34"/>
        <end position="280"/>
    </location>
</feature>
<dbReference type="InterPro" id="IPR050261">
    <property type="entry name" value="FrsA_esterase"/>
</dbReference>
<evidence type="ECO:0000259" key="3">
    <source>
        <dbReference type="Pfam" id="PF00561"/>
    </source>
</evidence>
<dbReference type="PANTHER" id="PTHR22946:SF9">
    <property type="entry name" value="POLYKETIDE TRANSFERASE AF380"/>
    <property type="match status" value="1"/>
</dbReference>
<dbReference type="SUPFAM" id="SSF53474">
    <property type="entry name" value="alpha/beta-Hydrolases"/>
    <property type="match status" value="1"/>
</dbReference>
<dbReference type="EMBL" id="ATGG01000061">
    <property type="protein sequence ID" value="EPF69514.1"/>
    <property type="molecule type" value="Genomic_DNA"/>
</dbReference>
<dbReference type="InterPro" id="IPR029058">
    <property type="entry name" value="AB_hydrolase_fold"/>
</dbReference>
<keyword evidence="5" id="KW-1185">Reference proteome</keyword>
<dbReference type="PANTHER" id="PTHR22946">
    <property type="entry name" value="DIENELACTONE HYDROLASE DOMAIN-CONTAINING PROTEIN-RELATED"/>
    <property type="match status" value="1"/>
</dbReference>